<feature type="region of interest" description="Disordered" evidence="15">
    <location>
        <begin position="37"/>
        <end position="106"/>
    </location>
</feature>
<dbReference type="PROSITE" id="PS51572">
    <property type="entry name" value="SAM_MT43_1"/>
    <property type="match status" value="1"/>
</dbReference>
<feature type="compositionally biased region" description="Polar residues" evidence="15">
    <location>
        <begin position="869"/>
        <end position="882"/>
    </location>
</feature>
<comment type="subcellular location">
    <subcellularLocation>
        <location evidence="2">Chromosome</location>
    </subcellularLocation>
    <subcellularLocation>
        <location evidence="1 14">Nucleus</location>
    </subcellularLocation>
</comment>
<dbReference type="HOGENOM" id="CLU_004391_1_0_1"/>
<dbReference type="GO" id="GO:0140999">
    <property type="term" value="F:histone H3K4 trimethyltransferase activity"/>
    <property type="evidence" value="ECO:0007669"/>
    <property type="project" value="UniProtKB-EC"/>
</dbReference>
<evidence type="ECO:0000256" key="14">
    <source>
        <dbReference type="PIRNR" id="PIRNR037104"/>
    </source>
</evidence>
<evidence type="ECO:0000256" key="1">
    <source>
        <dbReference type="ARBA" id="ARBA00004123"/>
    </source>
</evidence>
<dbReference type="InterPro" id="IPR003616">
    <property type="entry name" value="Post-SET_dom"/>
</dbReference>
<dbReference type="PANTHER" id="PTHR45814:SF2">
    <property type="entry name" value="HISTONE-LYSINE N-METHYLTRANSFERASE SETD1"/>
    <property type="match status" value="1"/>
</dbReference>
<dbReference type="OrthoDB" id="308383at2759"/>
<feature type="region of interest" description="Disordered" evidence="15">
    <location>
        <begin position="353"/>
        <end position="382"/>
    </location>
</feature>
<comment type="catalytic activity">
    <reaction evidence="13">
        <text>N(6),N(6)-dimethyl-L-lysyl(4)-[histone H3] + S-adenosyl-L-methionine = N(6),N(6),N(6)-trimethyl-L-lysyl(4)-[histone H3] + S-adenosyl-L-homocysteine + H(+)</text>
        <dbReference type="Rhea" id="RHEA:60272"/>
        <dbReference type="Rhea" id="RHEA-COMP:15537"/>
        <dbReference type="Rhea" id="RHEA-COMP:15540"/>
        <dbReference type="ChEBI" id="CHEBI:15378"/>
        <dbReference type="ChEBI" id="CHEBI:57856"/>
        <dbReference type="ChEBI" id="CHEBI:59789"/>
        <dbReference type="ChEBI" id="CHEBI:61961"/>
        <dbReference type="ChEBI" id="CHEBI:61976"/>
    </reaction>
</comment>
<dbReference type="InterPro" id="IPR035979">
    <property type="entry name" value="RBD_domain_sf"/>
</dbReference>
<dbReference type="Gene3D" id="3.30.70.330">
    <property type="match status" value="1"/>
</dbReference>
<dbReference type="SUPFAM" id="SSF82199">
    <property type="entry name" value="SET domain"/>
    <property type="match status" value="1"/>
</dbReference>
<organism evidence="18 20">
    <name type="scientific">Pichia sorbitophila (strain ATCC MYA-4447 / BCRC 22081 / CBS 7064 / NBRC 10061 / NRRL Y-12695)</name>
    <name type="common">Hybrid yeast</name>
    <dbReference type="NCBI Taxonomy" id="559304"/>
    <lineage>
        <taxon>Eukaryota</taxon>
        <taxon>Fungi</taxon>
        <taxon>Dikarya</taxon>
        <taxon>Ascomycota</taxon>
        <taxon>Saccharomycotina</taxon>
        <taxon>Pichiomycetes</taxon>
        <taxon>Debaryomycetaceae</taxon>
        <taxon>Millerozyma</taxon>
    </lineage>
</organism>
<keyword evidence="7 14" id="KW-0808">Transferase</keyword>
<dbReference type="InterPro" id="IPR017111">
    <property type="entry name" value="Set1_fungi"/>
</dbReference>
<accession>G8YIW4</accession>
<dbReference type="eggNOG" id="KOG1080">
    <property type="taxonomic scope" value="Eukaryota"/>
</dbReference>
<evidence type="ECO:0000256" key="15">
    <source>
        <dbReference type="SAM" id="MobiDB-lite"/>
    </source>
</evidence>
<keyword evidence="6 14" id="KW-0489">Methyltransferase</keyword>
<dbReference type="SMART" id="SM00317">
    <property type="entry name" value="SET"/>
    <property type="match status" value="1"/>
</dbReference>
<feature type="compositionally biased region" description="Basic and acidic residues" evidence="15">
    <location>
        <begin position="81"/>
        <end position="106"/>
    </location>
</feature>
<feature type="compositionally biased region" description="Polar residues" evidence="15">
    <location>
        <begin position="651"/>
        <end position="667"/>
    </location>
</feature>
<dbReference type="Pfam" id="PF11764">
    <property type="entry name" value="N-SET"/>
    <property type="match status" value="1"/>
</dbReference>
<feature type="compositionally biased region" description="Basic and acidic residues" evidence="15">
    <location>
        <begin position="704"/>
        <end position="714"/>
    </location>
</feature>
<feature type="domain" description="Post-SET" evidence="17">
    <location>
        <begin position="1046"/>
        <end position="1062"/>
    </location>
</feature>
<evidence type="ECO:0000256" key="4">
    <source>
        <dbReference type="ARBA" id="ARBA00015839"/>
    </source>
</evidence>
<evidence type="ECO:0000313" key="19">
    <source>
        <dbReference type="EMBL" id="CCE81024.1"/>
    </source>
</evidence>
<dbReference type="SUPFAM" id="SSF54928">
    <property type="entry name" value="RNA-binding domain, RBD"/>
    <property type="match status" value="1"/>
</dbReference>
<dbReference type="InterPro" id="IPR024636">
    <property type="entry name" value="SET_assoc"/>
</dbReference>
<dbReference type="InterPro" id="IPR046341">
    <property type="entry name" value="SET_dom_sf"/>
</dbReference>
<dbReference type="PANTHER" id="PTHR45814">
    <property type="entry name" value="HISTONE-LYSINE N-METHYLTRANSFERASE SETD1"/>
    <property type="match status" value="1"/>
</dbReference>
<dbReference type="InterPro" id="IPR012677">
    <property type="entry name" value="Nucleotide-bd_a/b_plait_sf"/>
</dbReference>
<dbReference type="Pfam" id="PF11767">
    <property type="entry name" value="SET_assoc"/>
    <property type="match status" value="1"/>
</dbReference>
<evidence type="ECO:0000259" key="16">
    <source>
        <dbReference type="PROSITE" id="PS50280"/>
    </source>
</evidence>
<comment type="function">
    <text evidence="14">Catalytic component of the COMPASS (Set1C) complex that specifically mono-, di- and trimethylates histone H3 to form H3K4me1/2/3. COMPASS recognizes ubiquitinated H2B on one face of the nucleosome which stimulates the methylation of H3 on the opposing face.</text>
</comment>
<evidence type="ECO:0000256" key="6">
    <source>
        <dbReference type="ARBA" id="ARBA00022603"/>
    </source>
</evidence>
<dbReference type="EMBL" id="FO082053">
    <property type="protein sequence ID" value="CCE80259.1"/>
    <property type="molecule type" value="Genomic_DNA"/>
</dbReference>
<dbReference type="Pfam" id="PF21569">
    <property type="entry name" value="SET1_RBD"/>
    <property type="match status" value="1"/>
</dbReference>
<dbReference type="GO" id="GO:0032259">
    <property type="term" value="P:methylation"/>
    <property type="evidence" value="ECO:0007669"/>
    <property type="project" value="UniProtKB-KW"/>
</dbReference>
<dbReference type="PROSITE" id="PS50280">
    <property type="entry name" value="SET"/>
    <property type="match status" value="1"/>
</dbReference>
<evidence type="ECO:0000256" key="8">
    <source>
        <dbReference type="ARBA" id="ARBA00022691"/>
    </source>
</evidence>
<reference evidence="20" key="2">
    <citation type="journal article" date="2012" name="G3 (Bethesda)">
        <title>Pichia sorbitophila, an interspecies yeast hybrid reveals early steps of genome resolution following polyploidization.</title>
        <authorList>
            <person name="Leh Louis V."/>
            <person name="Despons L."/>
            <person name="Friedrich A."/>
            <person name="Martin T."/>
            <person name="Durrens P."/>
            <person name="Casaregola S."/>
            <person name="Neuveglise C."/>
            <person name="Fairhead C."/>
            <person name="Marck C."/>
            <person name="Cruz J.A."/>
            <person name="Straub M.L."/>
            <person name="Kugler V."/>
            <person name="Sacerdot C."/>
            <person name="Uzunov Z."/>
            <person name="Thierry A."/>
            <person name="Weiss S."/>
            <person name="Bleykasten C."/>
            <person name="De Montigny J."/>
            <person name="Jacques N."/>
            <person name="Jung P."/>
            <person name="Lemaire M."/>
            <person name="Mallet S."/>
            <person name="Morel G."/>
            <person name="Richard G.F."/>
            <person name="Sarkar A."/>
            <person name="Savel G."/>
            <person name="Schacherer J."/>
            <person name="Seret M.L."/>
            <person name="Talla E."/>
            <person name="Samson G."/>
            <person name="Jubin C."/>
            <person name="Poulain J."/>
            <person name="Vacherie B."/>
            <person name="Barbe V."/>
            <person name="Pelletier E."/>
            <person name="Sherman D.J."/>
            <person name="Westhof E."/>
            <person name="Weissenbach J."/>
            <person name="Baret P.V."/>
            <person name="Wincker P."/>
            <person name="Gaillardin C."/>
            <person name="Dujon B."/>
            <person name="Souciet J.L."/>
        </authorList>
    </citation>
    <scope>NUCLEOTIDE SEQUENCE [LARGE SCALE GENOMIC DNA]</scope>
    <source>
        <strain evidence="20">ATCC MYA-4447 / BCRC 22081 / CBS 7064 / NBRC 10061 / NRRL Y-12695</strain>
    </source>
</reference>
<evidence type="ECO:0000259" key="17">
    <source>
        <dbReference type="PROSITE" id="PS50868"/>
    </source>
</evidence>
<evidence type="ECO:0000313" key="20">
    <source>
        <dbReference type="Proteomes" id="UP000005222"/>
    </source>
</evidence>
<dbReference type="PROSITE" id="PS50868">
    <property type="entry name" value="POST_SET"/>
    <property type="match status" value="1"/>
</dbReference>
<feature type="domain" description="SET" evidence="16">
    <location>
        <begin position="920"/>
        <end position="1037"/>
    </location>
</feature>
<keyword evidence="9 14" id="KW-0156">Chromatin regulator</keyword>
<feature type="region of interest" description="Disordered" evidence="15">
    <location>
        <begin position="596"/>
        <end position="719"/>
    </location>
</feature>
<dbReference type="InParanoid" id="G8YIW4"/>
<evidence type="ECO:0000256" key="9">
    <source>
        <dbReference type="ARBA" id="ARBA00022853"/>
    </source>
</evidence>
<dbReference type="PIRSF" id="PIRSF037104">
    <property type="entry name" value="Histone_H3-K4_mtfrase_Set1_fun"/>
    <property type="match status" value="1"/>
</dbReference>
<evidence type="ECO:0000256" key="10">
    <source>
        <dbReference type="ARBA" id="ARBA00023242"/>
    </source>
</evidence>
<dbReference type="InterPro" id="IPR024657">
    <property type="entry name" value="COMPASS_Set1_N-SET"/>
</dbReference>
<dbReference type="Proteomes" id="UP000005222">
    <property type="component" value="Chromosome G"/>
</dbReference>
<dbReference type="AlphaFoldDB" id="G8YIW4"/>
<reference evidence="18" key="1">
    <citation type="submission" date="2011-10" db="EMBL/GenBank/DDBJ databases">
        <authorList>
            <person name="Genoscope - CEA"/>
        </authorList>
    </citation>
    <scope>NUCLEOTIDE SEQUENCE</scope>
</reference>
<keyword evidence="20" id="KW-1185">Reference proteome</keyword>
<proteinExistence type="predicted"/>
<comment type="subunit">
    <text evidence="14">Component of the COMPASS (Set1C) complex.</text>
</comment>
<evidence type="ECO:0000256" key="7">
    <source>
        <dbReference type="ARBA" id="ARBA00022679"/>
    </source>
</evidence>
<dbReference type="Gene3D" id="2.170.270.10">
    <property type="entry name" value="SET domain"/>
    <property type="match status" value="1"/>
</dbReference>
<comment type="catalytic activity">
    <reaction evidence="11 14">
        <text>L-lysyl(4)-[histone H3] + 3 S-adenosyl-L-methionine = N(6),N(6),N(6)-trimethyl-L-lysyl(4)-[histone H3] + 3 S-adenosyl-L-homocysteine + 3 H(+)</text>
        <dbReference type="Rhea" id="RHEA:60260"/>
        <dbReference type="Rhea" id="RHEA-COMP:15537"/>
        <dbReference type="Rhea" id="RHEA-COMP:15547"/>
        <dbReference type="ChEBI" id="CHEBI:15378"/>
        <dbReference type="ChEBI" id="CHEBI:29969"/>
        <dbReference type="ChEBI" id="CHEBI:57856"/>
        <dbReference type="ChEBI" id="CHEBI:59789"/>
        <dbReference type="ChEBI" id="CHEBI:61961"/>
        <dbReference type="EC" id="2.1.1.354"/>
    </reaction>
</comment>
<dbReference type="GO" id="GO:0003676">
    <property type="term" value="F:nucleic acid binding"/>
    <property type="evidence" value="ECO:0007669"/>
    <property type="project" value="InterPro"/>
</dbReference>
<feature type="compositionally biased region" description="Polar residues" evidence="15">
    <location>
        <begin position="687"/>
        <end position="696"/>
    </location>
</feature>
<protein>
    <recommendedName>
        <fullName evidence="4 14">Histone-lysine N-methyltransferase, H3 lysine-4 specific</fullName>
        <ecNumber evidence="3 14">2.1.1.354</ecNumber>
    </recommendedName>
</protein>
<keyword evidence="10 14" id="KW-0539">Nucleus</keyword>
<dbReference type="EMBL" id="FO082052">
    <property type="protein sequence ID" value="CCE81024.1"/>
    <property type="molecule type" value="Genomic_DNA"/>
</dbReference>
<dbReference type="GO" id="GO:0005694">
    <property type="term" value="C:chromosome"/>
    <property type="evidence" value="ECO:0007669"/>
    <property type="project" value="UniProtKB-SubCell"/>
</dbReference>
<gene>
    <name evidence="18" type="primary">Piso0_003363</name>
    <name evidence="18" type="ORF">GNLVRS01_PISO0G10676g</name>
    <name evidence="19" type="ORF">GNLVRS01_PISO0H10677g</name>
</gene>
<evidence type="ECO:0000256" key="5">
    <source>
        <dbReference type="ARBA" id="ARBA00022454"/>
    </source>
</evidence>
<dbReference type="InterPro" id="IPR048669">
    <property type="entry name" value="SET1_RBD"/>
</dbReference>
<sequence length="1062" mass="121829">MSYNSYKSRFYRGGYADNKYRHSKNYYDDYRYPASRDRYYRNDGPGGAPSRYTPASRNNGYSGNGAKSHFVSSSKRINSPYRDDNSKHTPEENGSSEPKEEAKHGEVLEVGDITGLIPNGKNPKDGSFQKLLLHLDHQKEVAFAGDLEPKKNYKVLYDPEGDKALSKSERKSKSRKIRFNGESISSYENVDPRLANLNHYFQKPNKKSKKFPYKQLPQPRFIYDKDSIGPPPQTELVVWDLPLTTSETYLINFFKSFGNSITDFKYINDPINAVPLGIATFKFSGYPEKSMRIAKKFLNAVKAENIKVDGVELKITFNDRDSNILNSKIEEANERLIASKIKRDEEEKKAKRLLEMEEKRKKESEKSKKDTEPIHKPTNNADKDVYQKYAPDTTILSVRHHNKVIKGSYLPKELHRVVKNNPYIFINDKYVPTRKIPSSDIKRFLKKYHWTRIVPDRTGFFVIFNSLKECERCFYNEDGRRFFEYRMFMELTIPEGFDKSNHDFADNDDGSQHMKGEHDVVEEATNILIKEFQNFLAKDIRERIIAPQVMDLLNPERYPSLVEELKAKEAAQRVSPAVSTNDTLRESALSIITSKKSQPALPSFRRKQDALKNSATSKKPRKHAVIPMSHALNYDNESDDSDEEFSRSASPAVSTKNEGSPTITSASNDEDESKASKQPSKKRKVSKLSQSFLYESSSEDEDTHVDKRVDTLKGEEDEGMEIDEKNDLEDVDQIYQATEFYPRPVFEDSANLKDTPLDLNLLQDIIKDKEDLDLAMEVLADVKPSTEIKHMEYWAWKQKNNRDSSHLQEISEDSDLIGNLDSRFASLSGAFKSEKYKKVPDADKIEYLPHRRRIDKPIKTVQHDEEENSASNSTGSNAIQSSRVNRANNRRFAADISAQKQMIGSETDILNLNALTKRKKPVSFARSAIHNWGLYALEPIAAKEMIIEYVGESIRQQVAEHRERSYLKTGIGSSYLFRIDENTVIDATKKGGIARFINHCCSPSCTAKIIKVDGKKRIVIYALRDIDKNEELTYDYKFERETNDEERIRCLCGAPGCKGYLN</sequence>
<feature type="region of interest" description="Disordered" evidence="15">
    <location>
        <begin position="858"/>
        <end position="882"/>
    </location>
</feature>
<dbReference type="STRING" id="559304.G8YIW4"/>
<dbReference type="InterPro" id="IPR044570">
    <property type="entry name" value="Set1-like"/>
</dbReference>
<dbReference type="Pfam" id="PF00856">
    <property type="entry name" value="SET"/>
    <property type="match status" value="1"/>
</dbReference>
<name>G8YIW4_PICSO</name>
<evidence type="ECO:0000313" key="18">
    <source>
        <dbReference type="EMBL" id="CCE80259.1"/>
    </source>
</evidence>
<dbReference type="SMART" id="SM00508">
    <property type="entry name" value="PostSET"/>
    <property type="match status" value="1"/>
</dbReference>
<keyword evidence="5 14" id="KW-0158">Chromosome</keyword>
<dbReference type="Proteomes" id="UP000005222">
    <property type="component" value="Chromosome H"/>
</dbReference>
<evidence type="ECO:0000256" key="3">
    <source>
        <dbReference type="ARBA" id="ARBA00012182"/>
    </source>
</evidence>
<dbReference type="GO" id="GO:0048188">
    <property type="term" value="C:Set1C/COMPASS complex"/>
    <property type="evidence" value="ECO:0007669"/>
    <property type="project" value="InterPro"/>
</dbReference>
<dbReference type="FunCoup" id="G8YIW4">
    <property type="interactions" value="229"/>
</dbReference>
<comment type="catalytic activity">
    <reaction evidence="12">
        <text>N(6)-methyl-L-lysyl(4)-[histone H3] + S-adenosyl-L-methionine = N(6),N(6)-dimethyl-L-lysyl(4)-[histone H3] + S-adenosyl-L-homocysteine + H(+)</text>
        <dbReference type="Rhea" id="RHEA:60268"/>
        <dbReference type="Rhea" id="RHEA-COMP:15540"/>
        <dbReference type="Rhea" id="RHEA-COMP:15543"/>
        <dbReference type="ChEBI" id="CHEBI:15378"/>
        <dbReference type="ChEBI" id="CHEBI:57856"/>
        <dbReference type="ChEBI" id="CHEBI:59789"/>
        <dbReference type="ChEBI" id="CHEBI:61929"/>
        <dbReference type="ChEBI" id="CHEBI:61976"/>
    </reaction>
</comment>
<evidence type="ECO:0000256" key="11">
    <source>
        <dbReference type="ARBA" id="ARBA00047571"/>
    </source>
</evidence>
<evidence type="ECO:0000256" key="13">
    <source>
        <dbReference type="ARBA" id="ARBA00049129"/>
    </source>
</evidence>
<evidence type="ECO:0000256" key="12">
    <source>
        <dbReference type="ARBA" id="ARBA00047583"/>
    </source>
</evidence>
<dbReference type="InterPro" id="IPR001214">
    <property type="entry name" value="SET_dom"/>
</dbReference>
<dbReference type="EC" id="2.1.1.354" evidence="3 14"/>
<dbReference type="SMART" id="SM01291">
    <property type="entry name" value="N-SET"/>
    <property type="match status" value="1"/>
</dbReference>
<evidence type="ECO:0000256" key="2">
    <source>
        <dbReference type="ARBA" id="ARBA00004286"/>
    </source>
</evidence>
<keyword evidence="8 14" id="KW-0949">S-adenosyl-L-methionine</keyword>